<dbReference type="Gene3D" id="1.25.40.20">
    <property type="entry name" value="Ankyrin repeat-containing domain"/>
    <property type="match status" value="1"/>
</dbReference>
<dbReference type="PROSITE" id="PS50297">
    <property type="entry name" value="ANK_REP_REGION"/>
    <property type="match status" value="1"/>
</dbReference>
<proteinExistence type="predicted"/>
<dbReference type="EMBL" id="CM001888">
    <property type="protein sequence ID" value="EOY18335.1"/>
    <property type="molecule type" value="Genomic_DNA"/>
</dbReference>
<dbReference type="eggNOG" id="KOG0504">
    <property type="taxonomic scope" value="Eukaryota"/>
</dbReference>
<accession>A0A061FLZ3</accession>
<organism evidence="5 6">
    <name type="scientific">Theobroma cacao</name>
    <name type="common">Cacao</name>
    <name type="synonym">Cocoa</name>
    <dbReference type="NCBI Taxonomy" id="3641"/>
    <lineage>
        <taxon>Eukaryota</taxon>
        <taxon>Viridiplantae</taxon>
        <taxon>Streptophyta</taxon>
        <taxon>Embryophyta</taxon>
        <taxon>Tracheophyta</taxon>
        <taxon>Spermatophyta</taxon>
        <taxon>Magnoliopsida</taxon>
        <taxon>eudicotyledons</taxon>
        <taxon>Gunneridae</taxon>
        <taxon>Pentapetalae</taxon>
        <taxon>rosids</taxon>
        <taxon>malvids</taxon>
        <taxon>Malvales</taxon>
        <taxon>Malvaceae</taxon>
        <taxon>Byttnerioideae</taxon>
        <taxon>Theobroma</taxon>
    </lineage>
</organism>
<evidence type="ECO:0000256" key="2">
    <source>
        <dbReference type="SAM" id="MobiDB-lite"/>
    </source>
</evidence>
<dbReference type="SUPFAM" id="SSF48403">
    <property type="entry name" value="Ankyrin repeat"/>
    <property type="match status" value="1"/>
</dbReference>
<dbReference type="PANTHER" id="PTHR24128">
    <property type="entry name" value="HOMEOBOX PROTEIN WARIAI"/>
    <property type="match status" value="1"/>
</dbReference>
<sequence>MDPRLREAAQTGDFNYFYSLIEENASVLNDIDTESFAETPLHVAASAGQIAFAVEMMNLKPSFARTLNQAGFSPIHLALQNKKTLFVHRLLEMDKDLVRVKGREGKTPFHYAAELGEPEELLNDFLEACPECIEDVTVHGETALHIALKCNKLKEFKSLVRWIRGSCHKDAKLWEERILNWKDEQGNTVLHIAALENQPEAVRLLVKCRDVVDVNAKNSENLTALEYISKCDENDESTENQRPVPNRSEITKILRAATPRMHPFMAILDFDEELMLPYVKRVITHIARRRENISNGMRNALLVVITLVITATYQSSLSPPGGVWQGDNSNTSSKSNYASINTSNSSTLAGEPHGPGTTVMQKNTFVVFWTYNTLTLLTTLGLTAFLLPGGSIALLLLVPLSLLCSSYMLSMSILSPTPFWSKVNTILSIVFIMLLLLPYPRLFNERRRAQMKSELSPRAVLKSKKFYIKIFFFLVAALCFTVIMLQNWLHS</sequence>
<dbReference type="HOGENOM" id="CLU_000134_47_1_1"/>
<dbReference type="SMR" id="A0A061FLZ3"/>
<dbReference type="Pfam" id="PF13962">
    <property type="entry name" value="PGG"/>
    <property type="match status" value="1"/>
</dbReference>
<feature type="transmembrane region" description="Helical" evidence="3">
    <location>
        <begin position="466"/>
        <end position="489"/>
    </location>
</feature>
<dbReference type="PROSITE" id="PS50088">
    <property type="entry name" value="ANK_REPEAT"/>
    <property type="match status" value="1"/>
</dbReference>
<feature type="transmembrane region" description="Helical" evidence="3">
    <location>
        <begin position="296"/>
        <end position="314"/>
    </location>
</feature>
<dbReference type="InParanoid" id="A0A061FLZ3"/>
<keyword evidence="3" id="KW-1133">Transmembrane helix</keyword>
<feature type="domain" description="PGG" evidence="4">
    <location>
        <begin position="296"/>
        <end position="387"/>
    </location>
</feature>
<dbReference type="SMART" id="SM00248">
    <property type="entry name" value="ANK"/>
    <property type="match status" value="5"/>
</dbReference>
<feature type="compositionally biased region" description="Polar residues" evidence="2">
    <location>
        <begin position="335"/>
        <end position="348"/>
    </location>
</feature>
<dbReference type="InterPro" id="IPR036770">
    <property type="entry name" value="Ankyrin_rpt-contain_sf"/>
</dbReference>
<protein>
    <submittedName>
        <fullName evidence="5">Ankyrin repeat family protein</fullName>
    </submittedName>
</protein>
<evidence type="ECO:0000313" key="6">
    <source>
        <dbReference type="Proteomes" id="UP000026915"/>
    </source>
</evidence>
<evidence type="ECO:0000256" key="3">
    <source>
        <dbReference type="SAM" id="Phobius"/>
    </source>
</evidence>
<dbReference type="OrthoDB" id="1932267at2759"/>
<evidence type="ECO:0000256" key="1">
    <source>
        <dbReference type="PROSITE-ProRule" id="PRU00023"/>
    </source>
</evidence>
<reference evidence="5 6" key="1">
    <citation type="journal article" date="2013" name="Genome Biol.">
        <title>The genome sequence of the most widely cultivated cacao type and its use to identify candidate genes regulating pod color.</title>
        <authorList>
            <person name="Motamayor J.C."/>
            <person name="Mockaitis K."/>
            <person name="Schmutz J."/>
            <person name="Haiminen N."/>
            <person name="Iii D.L."/>
            <person name="Cornejo O."/>
            <person name="Findley S.D."/>
            <person name="Zheng P."/>
            <person name="Utro F."/>
            <person name="Royaert S."/>
            <person name="Saski C."/>
            <person name="Jenkins J."/>
            <person name="Podicheti R."/>
            <person name="Zhao M."/>
            <person name="Scheffler B.E."/>
            <person name="Stack J.C."/>
            <person name="Feltus F.A."/>
            <person name="Mustiga G.M."/>
            <person name="Amores F."/>
            <person name="Phillips W."/>
            <person name="Marelli J.P."/>
            <person name="May G.D."/>
            <person name="Shapiro H."/>
            <person name="Ma J."/>
            <person name="Bustamante C.D."/>
            <person name="Schnell R.J."/>
            <person name="Main D."/>
            <person name="Gilbert D."/>
            <person name="Parida L."/>
            <person name="Kuhn D.N."/>
        </authorList>
    </citation>
    <scope>NUCLEOTIDE SEQUENCE [LARGE SCALE GENOMIC DNA]</scope>
    <source>
        <strain evidence="6">cv. Matina 1-6</strain>
    </source>
</reference>
<name>A0A061FLZ3_THECC</name>
<keyword evidence="3" id="KW-0472">Membrane</keyword>
<dbReference type="InterPro" id="IPR002110">
    <property type="entry name" value="Ankyrin_rpt"/>
</dbReference>
<evidence type="ECO:0000259" key="4">
    <source>
        <dbReference type="Pfam" id="PF13962"/>
    </source>
</evidence>
<feature type="region of interest" description="Disordered" evidence="2">
    <location>
        <begin position="335"/>
        <end position="354"/>
    </location>
</feature>
<dbReference type="Gramene" id="Tc10v2_t004500.1">
    <property type="protein sequence ID" value="Tc10v2_p004500.1"/>
    <property type="gene ID" value="Tc10v2_g004500"/>
</dbReference>
<keyword evidence="3" id="KW-0812">Transmembrane</keyword>
<dbReference type="InterPro" id="IPR026961">
    <property type="entry name" value="PGG_dom"/>
</dbReference>
<feature type="transmembrane region" description="Helical" evidence="3">
    <location>
        <begin position="394"/>
        <end position="414"/>
    </location>
</feature>
<dbReference type="PANTHER" id="PTHR24128:SF86">
    <property type="entry name" value="ALPHA-LATROTOXIN-LHE1A-LIKE"/>
    <property type="match status" value="1"/>
</dbReference>
<dbReference type="AlphaFoldDB" id="A0A061FLZ3"/>
<feature type="repeat" description="ANK" evidence="1">
    <location>
        <begin position="185"/>
        <end position="207"/>
    </location>
</feature>
<dbReference type="Pfam" id="PF12796">
    <property type="entry name" value="Ank_2"/>
    <property type="match status" value="1"/>
</dbReference>
<dbReference type="FunCoup" id="A0A061FLZ3">
    <property type="interactions" value="97"/>
</dbReference>
<dbReference type="Pfam" id="PF13857">
    <property type="entry name" value="Ank_5"/>
    <property type="match status" value="1"/>
</dbReference>
<dbReference type="OMA" id="SCPECIQ"/>
<dbReference type="Proteomes" id="UP000026915">
    <property type="component" value="Chromosome 10"/>
</dbReference>
<dbReference type="KEGG" id="tcc:108663798"/>
<keyword evidence="1" id="KW-0040">ANK repeat</keyword>
<feature type="transmembrane region" description="Helical" evidence="3">
    <location>
        <begin position="366"/>
        <end position="387"/>
    </location>
</feature>
<gene>
    <name evidence="5" type="ORF">TCM_042938</name>
</gene>
<keyword evidence="6" id="KW-1185">Reference proteome</keyword>
<evidence type="ECO:0000313" key="5">
    <source>
        <dbReference type="EMBL" id="EOY18335.1"/>
    </source>
</evidence>
<dbReference type="Gramene" id="EOY18335">
    <property type="protein sequence ID" value="EOY18335"/>
    <property type="gene ID" value="TCM_042938"/>
</dbReference>
<feature type="transmembrane region" description="Helical" evidence="3">
    <location>
        <begin position="426"/>
        <end position="443"/>
    </location>
</feature>